<gene>
    <name evidence="3" type="ORF">TRIVIDRAFT_10766</name>
</gene>
<keyword evidence="4" id="KW-1185">Reference proteome</keyword>
<dbReference type="HOGENOM" id="CLU_002757_0_0_1"/>
<dbReference type="GeneID" id="25786722"/>
<reference evidence="3 4" key="1">
    <citation type="journal article" date="2011" name="Genome Biol.">
        <title>Comparative genome sequence analysis underscores mycoparasitism as the ancestral life style of Trichoderma.</title>
        <authorList>
            <person name="Kubicek C.P."/>
            <person name="Herrera-Estrella A."/>
            <person name="Seidl-Seiboth V."/>
            <person name="Martinez D.A."/>
            <person name="Druzhinina I.S."/>
            <person name="Thon M."/>
            <person name="Zeilinger S."/>
            <person name="Casas-Flores S."/>
            <person name="Horwitz B.A."/>
            <person name="Mukherjee P.K."/>
            <person name="Mukherjee M."/>
            <person name="Kredics L."/>
            <person name="Alcaraz L.D."/>
            <person name="Aerts A."/>
            <person name="Antal Z."/>
            <person name="Atanasova L."/>
            <person name="Cervantes-Badillo M.G."/>
            <person name="Challacombe J."/>
            <person name="Chertkov O."/>
            <person name="McCluskey K."/>
            <person name="Coulpier F."/>
            <person name="Deshpande N."/>
            <person name="von Doehren H."/>
            <person name="Ebbole D.J."/>
            <person name="Esquivel-Naranjo E.U."/>
            <person name="Fekete E."/>
            <person name="Flipphi M."/>
            <person name="Glaser F."/>
            <person name="Gomez-Rodriguez E.Y."/>
            <person name="Gruber S."/>
            <person name="Han C."/>
            <person name="Henrissat B."/>
            <person name="Hermosa R."/>
            <person name="Hernandez-Onate M."/>
            <person name="Karaffa L."/>
            <person name="Kosti I."/>
            <person name="Le Crom S."/>
            <person name="Lindquist E."/>
            <person name="Lucas S."/>
            <person name="Luebeck M."/>
            <person name="Luebeck P.S."/>
            <person name="Margeot A."/>
            <person name="Metz B."/>
            <person name="Misra M."/>
            <person name="Nevalainen H."/>
            <person name="Omann M."/>
            <person name="Packer N."/>
            <person name="Perrone G."/>
            <person name="Uresti-Rivera E.E."/>
            <person name="Salamov A."/>
            <person name="Schmoll M."/>
            <person name="Seiboth B."/>
            <person name="Shapiro H."/>
            <person name="Sukno S."/>
            <person name="Tamayo-Ramos J.A."/>
            <person name="Tisch D."/>
            <person name="Wiest A."/>
            <person name="Wilkinson H.H."/>
            <person name="Zhang M."/>
            <person name="Coutinho P.M."/>
            <person name="Kenerley C.M."/>
            <person name="Monte E."/>
            <person name="Baker S.E."/>
            <person name="Grigoriev I.V."/>
        </authorList>
    </citation>
    <scope>NUCLEOTIDE SEQUENCE [LARGE SCALE GENOMIC DNA]</scope>
    <source>
        <strain evidence="4">Gv29-8 / FGSC 10586</strain>
    </source>
</reference>
<feature type="non-terminal residue" evidence="3">
    <location>
        <position position="971"/>
    </location>
</feature>
<evidence type="ECO:0000313" key="3">
    <source>
        <dbReference type="EMBL" id="EHK18445.1"/>
    </source>
</evidence>
<comment type="caution">
    <text evidence="3">The sequence shown here is derived from an EMBL/GenBank/DDBJ whole genome shotgun (WGS) entry which is preliminary data.</text>
</comment>
<feature type="non-terminal residue" evidence="3">
    <location>
        <position position="1"/>
    </location>
</feature>
<name>G9N4C0_HYPVG</name>
<dbReference type="OrthoDB" id="5326588at2759"/>
<evidence type="ECO:0000313" key="4">
    <source>
        <dbReference type="Proteomes" id="UP000007115"/>
    </source>
</evidence>
<feature type="coiled-coil region" evidence="1">
    <location>
        <begin position="162"/>
        <end position="189"/>
    </location>
</feature>
<dbReference type="OMA" id="CRNWAEF"/>
<evidence type="ECO:0000256" key="2">
    <source>
        <dbReference type="SAM" id="MobiDB-lite"/>
    </source>
</evidence>
<sequence length="971" mass="113103">DNKKCMKEATHANGVFCWFHSKQVYGLYKGYKRRNAKLDALERKPPSYLKATKVPLVNQTFEDINAVHSHLFDRYVLTGQVIDARRLHHSHFYSAQLDFGHQSYLDKLSSNRHIILRSLERLEKRTADVLYQKEQWFAWVRQAQEDEEATRDKEQKKIKQEAALFKRHRDKLQARLEQARREEEQRSQDAYLEAAFRERMDMSADEWENDEAWDPIKDTDHDKRNQYINLIKHFLWMDAADIDNSQDAPLVESKAQAQAEEAAEDQQEEKGPKLSRKAKKKSKAKKSAVKPADHGTSGASPTDQSGQSRLVAMRQSEAKKTDSDQQMPDRNNIETEQEMRKRLSQGVDKKMDNAWGFHIVGSVQNPYETFKKTAPMTNDEIETAIKDIREIKLLLFCRLLLAQASMLPAALRASSVHEFLNDSEVFDSDLRDICLKLETPSLQQIRDACADFARRDDAEEAGGSEAIDDSGSDDEEAFRDKVGDHGRYMHLHTEEWFLNELVGQPRQEATSSTQRSRVTICGKKVWNHASEKAMSRDGWLQFSIIAKDCSFKHAIQLCRNWAEFSELNLLTLWQFFPASNWESWGSNKLIRQLLELQFFPYFIDLEAQRYRRRFKASGRGQLRRQHDVIETRNIIVGHMKRRDPVTRRFLQYLTMRTGELLVLVRDGKNGRVITAPPDAHLWTYRRKKGIGRASKNEWQNLLEVGPDYFDMTDSLREWRFGFDDFYDVYIWDLVPDASPLRMYNVIISELRKAWRFTQPLDMYAHMEPLLRTLTREKETMRTRKINPGEQVESLWDVVTGDDVEFCLYDARGTAVTWPPKDPNSSELANFHYLFYNKANVVEDEVLFPDGLAANRERHFREIRNAIDRFEHPMLPSRPRYFERGMTAILEGQDLETTLNQVMDSDEGSIWALPAIWESGLEKLLQGTLSAEQRQVLEKAGLGTIKESQLLADRLKKVDPMEQMERERSIGK</sequence>
<dbReference type="eggNOG" id="ENOG502SUXG">
    <property type="taxonomic scope" value="Eukaryota"/>
</dbReference>
<dbReference type="RefSeq" id="XP_013952450.1">
    <property type="nucleotide sequence ID" value="XM_014096975.1"/>
</dbReference>
<feature type="compositionally biased region" description="Basic and acidic residues" evidence="2">
    <location>
        <begin position="331"/>
        <end position="343"/>
    </location>
</feature>
<dbReference type="Proteomes" id="UP000007115">
    <property type="component" value="Unassembled WGS sequence"/>
</dbReference>
<keyword evidence="1" id="KW-0175">Coiled coil</keyword>
<protein>
    <submittedName>
        <fullName evidence="3">Uncharacterized protein</fullName>
    </submittedName>
</protein>
<dbReference type="VEuPathDB" id="FungiDB:TRIVIDRAFT_10766"/>
<dbReference type="EMBL" id="ABDF02000086">
    <property type="protein sequence ID" value="EHK18445.1"/>
    <property type="molecule type" value="Genomic_DNA"/>
</dbReference>
<accession>G9N4C0</accession>
<organism evidence="3 4">
    <name type="scientific">Hypocrea virens (strain Gv29-8 / FGSC 10586)</name>
    <name type="common">Gliocladium virens</name>
    <name type="synonym">Trichoderma virens</name>
    <dbReference type="NCBI Taxonomy" id="413071"/>
    <lineage>
        <taxon>Eukaryota</taxon>
        <taxon>Fungi</taxon>
        <taxon>Dikarya</taxon>
        <taxon>Ascomycota</taxon>
        <taxon>Pezizomycotina</taxon>
        <taxon>Sordariomycetes</taxon>
        <taxon>Hypocreomycetidae</taxon>
        <taxon>Hypocreales</taxon>
        <taxon>Hypocreaceae</taxon>
        <taxon>Trichoderma</taxon>
    </lineage>
</organism>
<dbReference type="AlphaFoldDB" id="G9N4C0"/>
<feature type="compositionally biased region" description="Basic residues" evidence="2">
    <location>
        <begin position="273"/>
        <end position="288"/>
    </location>
</feature>
<feature type="region of interest" description="Disordered" evidence="2">
    <location>
        <begin position="249"/>
        <end position="343"/>
    </location>
</feature>
<proteinExistence type="predicted"/>
<dbReference type="InParanoid" id="G9N4C0"/>
<evidence type="ECO:0000256" key="1">
    <source>
        <dbReference type="SAM" id="Coils"/>
    </source>
</evidence>
<feature type="compositionally biased region" description="Polar residues" evidence="2">
    <location>
        <begin position="297"/>
        <end position="308"/>
    </location>
</feature>